<dbReference type="SUPFAM" id="SSF109604">
    <property type="entry name" value="HD-domain/PDEase-like"/>
    <property type="match status" value="1"/>
</dbReference>
<sequence length="355" mass="40502">MIRLDTSAAAPGMTLAKSVYTKEGRLLIDKGIELKEFYIEKLKKYNIDHLYINWNKEITPEIQKIITIETKGAVLAAIKDTMMNIHIKKEIDMQKLLTVVTQMIEELMNQGSILLNLTDIRSIDEYTFGHCVNVCVLSLMMGIALSYKKEDLQTLGMGALLHDIGKIGVKNEILTKPDVLTTVEYEEIKKHTSFGYGLVKHMKEVKQEISWVIRDHHERYDGRGYPNGLFGKQIHEFPRIVAICDVYDALTSNRVYRKGIPPHDAIEYLITMGNHQFDYDLVKIFLKYISIYPVGTFVKLQSGEEGVVINTYEDWPTRPVIRVVKDASGNLIKLTKNIDLTKQLNNGIVDILKAV</sequence>
<dbReference type="Proteomes" id="UP000192478">
    <property type="component" value="Chromosome"/>
</dbReference>
<dbReference type="CDD" id="cd00077">
    <property type="entry name" value="HDc"/>
    <property type="match status" value="1"/>
</dbReference>
<accession>A0AAC9RNX1</accession>
<evidence type="ECO:0000259" key="1">
    <source>
        <dbReference type="PROSITE" id="PS51832"/>
    </source>
</evidence>
<dbReference type="InterPro" id="IPR037522">
    <property type="entry name" value="HD_GYP_dom"/>
</dbReference>
<gene>
    <name evidence="2" type="primary">rpfG_5</name>
    <name evidence="2" type="ORF">CLFO_35750</name>
</gene>
<evidence type="ECO:0000313" key="2">
    <source>
        <dbReference type="EMBL" id="ARE89169.1"/>
    </source>
</evidence>
<dbReference type="EMBL" id="CP020559">
    <property type="protein sequence ID" value="ARE89169.1"/>
    <property type="molecule type" value="Genomic_DNA"/>
</dbReference>
<proteinExistence type="predicted"/>
<keyword evidence="2" id="KW-0378">Hydrolase</keyword>
<dbReference type="InterPro" id="IPR006675">
    <property type="entry name" value="HDIG_dom"/>
</dbReference>
<feature type="domain" description="HD-GYP" evidence="1">
    <location>
        <begin position="105"/>
        <end position="301"/>
    </location>
</feature>
<dbReference type="AlphaFoldDB" id="A0AAC9RNX1"/>
<dbReference type="PANTHER" id="PTHR43155">
    <property type="entry name" value="CYCLIC DI-GMP PHOSPHODIESTERASE PA4108-RELATED"/>
    <property type="match status" value="1"/>
</dbReference>
<dbReference type="SMART" id="SM00471">
    <property type="entry name" value="HDc"/>
    <property type="match status" value="1"/>
</dbReference>
<dbReference type="RefSeq" id="WP_081562177.1">
    <property type="nucleotide sequence ID" value="NZ_CP017603.1"/>
</dbReference>
<organism evidence="2 3">
    <name type="scientific">Clostridium formicaceticum</name>
    <dbReference type="NCBI Taxonomy" id="1497"/>
    <lineage>
        <taxon>Bacteria</taxon>
        <taxon>Bacillati</taxon>
        <taxon>Bacillota</taxon>
        <taxon>Clostridia</taxon>
        <taxon>Eubacteriales</taxon>
        <taxon>Clostridiaceae</taxon>
        <taxon>Clostridium</taxon>
    </lineage>
</organism>
<reference evidence="2 3" key="1">
    <citation type="submission" date="2017-03" db="EMBL/GenBank/DDBJ databases">
        <title>Complete sequence of Clostridium formicaceticum DSM 92.</title>
        <authorList>
            <person name="Poehlein A."/>
            <person name="Karl M."/>
            <person name="Bengelsdorf F.R."/>
            <person name="Duerre P."/>
            <person name="Daniel R."/>
        </authorList>
    </citation>
    <scope>NUCLEOTIDE SEQUENCE [LARGE SCALE GENOMIC DNA]</scope>
    <source>
        <strain evidence="2 3">DSM 92</strain>
    </source>
</reference>
<dbReference type="EC" id="3.1.4.52" evidence="2"/>
<name>A0AAC9RNX1_9CLOT</name>
<dbReference type="Pfam" id="PF13487">
    <property type="entry name" value="HD_5"/>
    <property type="match status" value="1"/>
</dbReference>
<dbReference type="Gene3D" id="1.10.3210.10">
    <property type="entry name" value="Hypothetical protein af1432"/>
    <property type="match status" value="1"/>
</dbReference>
<dbReference type="PANTHER" id="PTHR43155:SF2">
    <property type="entry name" value="CYCLIC DI-GMP PHOSPHODIESTERASE PA4108"/>
    <property type="match status" value="1"/>
</dbReference>
<dbReference type="NCBIfam" id="TIGR00277">
    <property type="entry name" value="HDIG"/>
    <property type="match status" value="1"/>
</dbReference>
<dbReference type="PROSITE" id="PS51832">
    <property type="entry name" value="HD_GYP"/>
    <property type="match status" value="1"/>
</dbReference>
<evidence type="ECO:0000313" key="3">
    <source>
        <dbReference type="Proteomes" id="UP000192478"/>
    </source>
</evidence>
<dbReference type="InterPro" id="IPR003607">
    <property type="entry name" value="HD/PDEase_dom"/>
</dbReference>
<dbReference type="GO" id="GO:0071111">
    <property type="term" value="F:cyclic-guanylate-specific phosphodiesterase activity"/>
    <property type="evidence" value="ECO:0007669"/>
    <property type="project" value="UniProtKB-EC"/>
</dbReference>
<protein>
    <submittedName>
        <fullName evidence="2">Cyclic di-GMP phosphodiesterase response regulator RpfG</fullName>
        <ecNumber evidence="2">3.1.4.52</ecNumber>
    </submittedName>
</protein>